<feature type="compositionally biased region" description="Low complexity" evidence="1">
    <location>
        <begin position="9"/>
        <end position="19"/>
    </location>
</feature>
<feature type="compositionally biased region" description="Basic and acidic residues" evidence="1">
    <location>
        <begin position="76"/>
        <end position="90"/>
    </location>
</feature>
<dbReference type="Proteomes" id="UP000094236">
    <property type="component" value="Unassembled WGS sequence"/>
</dbReference>
<accession>A0A1E4TXK1</accession>
<feature type="compositionally biased region" description="Low complexity" evidence="1">
    <location>
        <begin position="31"/>
        <end position="49"/>
    </location>
</feature>
<name>A0A1E4TXK1_PACTA</name>
<proteinExistence type="predicted"/>
<dbReference type="EMBL" id="KV454013">
    <property type="protein sequence ID" value="ODV96467.1"/>
    <property type="molecule type" value="Genomic_DNA"/>
</dbReference>
<gene>
    <name evidence="2" type="ORF">PACTADRAFT_2761</name>
</gene>
<evidence type="ECO:0000313" key="2">
    <source>
        <dbReference type="EMBL" id="ODV96467.1"/>
    </source>
</evidence>
<reference evidence="3" key="1">
    <citation type="submission" date="2016-05" db="EMBL/GenBank/DDBJ databases">
        <title>Comparative genomics of biotechnologically important yeasts.</title>
        <authorList>
            <consortium name="DOE Joint Genome Institute"/>
            <person name="Riley R."/>
            <person name="Haridas S."/>
            <person name="Wolfe K.H."/>
            <person name="Lopes M.R."/>
            <person name="Hittinger C.T."/>
            <person name="Goker M."/>
            <person name="Salamov A."/>
            <person name="Wisecaver J."/>
            <person name="Long T.M."/>
            <person name="Aerts A.L."/>
            <person name="Barry K."/>
            <person name="Choi C."/>
            <person name="Clum A."/>
            <person name="Coughlan A.Y."/>
            <person name="Deshpande S."/>
            <person name="Douglass A.P."/>
            <person name="Hanson S.J."/>
            <person name="Klenk H.-P."/>
            <person name="Labutti K."/>
            <person name="Lapidus A."/>
            <person name="Lindquist E."/>
            <person name="Lipzen A."/>
            <person name="Meier-Kolthoff J.P."/>
            <person name="Ohm R.A."/>
            <person name="Otillar R.P."/>
            <person name="Pangilinan J."/>
            <person name="Peng Y."/>
            <person name="Rokas A."/>
            <person name="Rosa C.A."/>
            <person name="Scheuner C."/>
            <person name="Sibirny A.A."/>
            <person name="Slot J.C."/>
            <person name="Stielow J.B."/>
            <person name="Sun H."/>
            <person name="Kurtzman C.P."/>
            <person name="Blackwell M."/>
            <person name="Grigoriev I.V."/>
            <person name="Jeffries T.W."/>
        </authorList>
    </citation>
    <scope>NUCLEOTIDE SEQUENCE [LARGE SCALE GENOMIC DNA]</scope>
    <source>
        <strain evidence="3">NRRL Y-2460</strain>
    </source>
</reference>
<evidence type="ECO:0000313" key="3">
    <source>
        <dbReference type="Proteomes" id="UP000094236"/>
    </source>
</evidence>
<organism evidence="2 3">
    <name type="scientific">Pachysolen tannophilus NRRL Y-2460</name>
    <dbReference type="NCBI Taxonomy" id="669874"/>
    <lineage>
        <taxon>Eukaryota</taxon>
        <taxon>Fungi</taxon>
        <taxon>Dikarya</taxon>
        <taxon>Ascomycota</taxon>
        <taxon>Saccharomycotina</taxon>
        <taxon>Pichiomycetes</taxon>
        <taxon>Pachysolenaceae</taxon>
        <taxon>Pachysolen</taxon>
    </lineage>
</organism>
<dbReference type="AlphaFoldDB" id="A0A1E4TXK1"/>
<sequence length="1086" mass="125943">MNDFTSGDNNSSSNSSNASIPMAQHVRGGPTTSSRSSSSSTFTNISSGTKTQDLPLSPPKKIIKRLTPVNSPSKKFSYDKDAKLHEDRRKLKEQSKLARLKIHTEKVYKINENIKNEQEIRKQKVLEKSVVKETNAKLNKEKINEQRREKAKEFIEKFELKKREMGRRAFIFVFPKDQVDKVDQVDKEIEGPGTISSSPPTIGKNDSFSLSSYADKVPPEKKKLLASNNKSLSIIAKAVKFNILNKKIDVIKSTVIFRHPLLGMTQVRTASITEFHALLNKELESAISYVFQYLGLHKSMLWNDARLFLQCFYVLWEKSLHKGKSRIKCGLDTKLGNFDYTEVDGIDEEYFEKYKNDEFSERLIQFLYVRAFNLILAFKVLIFSANVDDIRNPISVKRLKLCKAWRQYVLAYMNFSENHLSRSIIILMFNMSKLRNGRELLIERAKEPDVQFIAKDLIKDIEEYTSRIEYFDQQVSKFKFQLSNNMLYFNKQKENFKWASGLNYDLEKDLNSFEQLYSKRIIRDQLIVDYHLLPVFCPDLQNWRKYLLINEIDEALIKQENNSLSFAKTGISAGHSRRIRKRFLKHSIHRSIDPGPDEHKNHYKRLCSVFPQYKNHSRTIAALRKEAVENHSVNGLRLFYLQLFAQVILCFDPELKDADISILKLDPFDFRKATMCMLSLAEKAGLEFPVNSKLQIKKLEHKAARMDVEEVLENKGNILDDILCCFEKAITFSINRSLDYYITLHTKISAADFESYHFCRYHAISENDHILIEGHFSLLLEFLTRQVIDKVVLKDEVTFSLWLVATFLTSESYNDASIISSNFQIIEILQIFRAHCISIMTRVSAVVASSSIMYLLSSYYRGIHLKIPHDIDVTIKDENLSLYQIIDAEKLSKKLCENYDDISSFNFVQNRIAILTLIKLHFTDQIIEKFDKLFEIKNTKSKSSYSNSMFIRKIIEFNFENDENRKTLENLVDLAIAKKYISGNAKGKSGGKMMISTRDKGKNIRSVLRKQIRYFLINSIDPISFEDTADNGRPIDSGMRKLYESELNEILVLFKKLQSLNFECYGSNVYKTILAYLRRGSIGYES</sequence>
<keyword evidence="3" id="KW-1185">Reference proteome</keyword>
<feature type="region of interest" description="Disordered" evidence="1">
    <location>
        <begin position="1"/>
        <end position="90"/>
    </location>
</feature>
<protein>
    <submittedName>
        <fullName evidence="2">Uncharacterized protein</fullName>
    </submittedName>
</protein>
<evidence type="ECO:0000256" key="1">
    <source>
        <dbReference type="SAM" id="MobiDB-lite"/>
    </source>
</evidence>